<reference evidence="2" key="1">
    <citation type="journal article" date="2019" name="Int. J. Syst. Evol. Microbiol.">
        <title>The Global Catalogue of Microorganisms (GCM) 10K type strain sequencing project: providing services to taxonomists for standard genome sequencing and annotation.</title>
        <authorList>
            <consortium name="The Broad Institute Genomics Platform"/>
            <consortium name="The Broad Institute Genome Sequencing Center for Infectious Disease"/>
            <person name="Wu L."/>
            <person name="Ma J."/>
        </authorList>
    </citation>
    <scope>NUCLEOTIDE SEQUENCE [LARGE SCALE GENOMIC DNA]</scope>
    <source>
        <strain evidence="2">JCM 17110</strain>
    </source>
</reference>
<keyword evidence="2" id="KW-1185">Reference proteome</keyword>
<sequence>MKRIGWLLMLLGWQLQAQEAVEPVVLSISGPIIQNGRHLERMDYTLSQLQALPQVNITTSHFWVQDPHTYSGPALRQLLAPLFAHTTIKTLTLGALNGYSVAVDWAKVTPYDPILAWQDNGYGMSRRDKGPLWLMLPYDRVPVLQQAELIHFMVWQLRNIKVQTEIN</sequence>
<dbReference type="Gene3D" id="3.90.420.10">
    <property type="entry name" value="Oxidoreductase, molybdopterin-binding domain"/>
    <property type="match status" value="1"/>
</dbReference>
<name>A0ABP6WEW3_9GAMM</name>
<dbReference type="RefSeq" id="WP_344959821.1">
    <property type="nucleotide sequence ID" value="NZ_BAABCX010000006.1"/>
</dbReference>
<gene>
    <name evidence="1" type="ORF">GCM10022394_31960</name>
</gene>
<dbReference type="SUPFAM" id="SSF56524">
    <property type="entry name" value="Oxidoreductase molybdopterin-binding domain"/>
    <property type="match status" value="1"/>
</dbReference>
<organism evidence="1 2">
    <name type="scientific">Zobellella aerophila</name>
    <dbReference type="NCBI Taxonomy" id="870480"/>
    <lineage>
        <taxon>Bacteria</taxon>
        <taxon>Pseudomonadati</taxon>
        <taxon>Pseudomonadota</taxon>
        <taxon>Gammaproteobacteria</taxon>
        <taxon>Aeromonadales</taxon>
        <taxon>Aeromonadaceae</taxon>
        <taxon>Zobellella</taxon>
    </lineage>
</organism>
<accession>A0ABP6WEW3</accession>
<evidence type="ECO:0000313" key="1">
    <source>
        <dbReference type="EMBL" id="GAA3549401.1"/>
    </source>
</evidence>
<dbReference type="InterPro" id="IPR036374">
    <property type="entry name" value="OxRdtase_Mopterin-bd_sf"/>
</dbReference>
<proteinExistence type="predicted"/>
<evidence type="ECO:0008006" key="3">
    <source>
        <dbReference type="Google" id="ProtNLM"/>
    </source>
</evidence>
<dbReference type="Proteomes" id="UP001500795">
    <property type="component" value="Unassembled WGS sequence"/>
</dbReference>
<dbReference type="EMBL" id="BAABCX010000006">
    <property type="protein sequence ID" value="GAA3549401.1"/>
    <property type="molecule type" value="Genomic_DNA"/>
</dbReference>
<comment type="caution">
    <text evidence="1">The sequence shown here is derived from an EMBL/GenBank/DDBJ whole genome shotgun (WGS) entry which is preliminary data.</text>
</comment>
<protein>
    <recommendedName>
        <fullName evidence="3">Molybdopterin-binding protein</fullName>
    </recommendedName>
</protein>
<evidence type="ECO:0000313" key="2">
    <source>
        <dbReference type="Proteomes" id="UP001500795"/>
    </source>
</evidence>